<sequence length="400" mass="44430">MQAITTPSLLNSGKLRLEKARAREARKALDPSHDFVVFLSFKDEQNNSLSCEEEGIGYDVPYSFQLDTGVEESCVLQSAGVKSAFTTFIEDCGFDSLTASSYTRVETPYSIASTENSDSLYSSPNFEALQALSSNSCGVIADPVSGDNPKEKELQNISSPVGSFDNKFFCIPPAIPACLSSTDAHLPLVDKTSKSNYYYNVEPNPTTVQKSIGHSNVWTPDTPVVTENKSHKRKQLWSRISRWWHRKTAKFGAVDVKVKADDNQAVENARPADVDVENNVNQYITPVYRDLESLNEYTSVLAVDTVQYIDSSSSSICSLPLPPHHYPAQEFEQVNDADSISCLSPLSSQYSAESDVEAIDTFKEHNLDGCDWLMMQVGKKCDAEKFKMRLLQTWNSMAQD</sequence>
<name>A0A9W6YZQ1_AMBMO</name>
<dbReference type="Proteomes" id="UP001165063">
    <property type="component" value="Unassembled WGS sequence"/>
</dbReference>
<protein>
    <submittedName>
        <fullName evidence="1">Unnamed protein product</fullName>
    </submittedName>
</protein>
<reference evidence="1" key="1">
    <citation type="submission" date="2023-04" db="EMBL/GenBank/DDBJ databases">
        <title>Ambrosiozyma monospora NBRC 1965.</title>
        <authorList>
            <person name="Ichikawa N."/>
            <person name="Sato H."/>
            <person name="Tonouchi N."/>
        </authorList>
    </citation>
    <scope>NUCLEOTIDE SEQUENCE</scope>
    <source>
        <strain evidence="1">NBRC 1965</strain>
    </source>
</reference>
<gene>
    <name evidence="1" type="ORF">Amon01_000531700</name>
</gene>
<evidence type="ECO:0000313" key="1">
    <source>
        <dbReference type="EMBL" id="GMG39403.1"/>
    </source>
</evidence>
<dbReference type="EMBL" id="BSXU01002890">
    <property type="protein sequence ID" value="GMG39403.1"/>
    <property type="molecule type" value="Genomic_DNA"/>
</dbReference>
<proteinExistence type="predicted"/>
<keyword evidence="2" id="KW-1185">Reference proteome</keyword>
<evidence type="ECO:0000313" key="2">
    <source>
        <dbReference type="Proteomes" id="UP001165063"/>
    </source>
</evidence>
<dbReference type="AlphaFoldDB" id="A0A9W6YZQ1"/>
<accession>A0A9W6YZQ1</accession>
<comment type="caution">
    <text evidence="1">The sequence shown here is derived from an EMBL/GenBank/DDBJ whole genome shotgun (WGS) entry which is preliminary data.</text>
</comment>
<organism evidence="1 2">
    <name type="scientific">Ambrosiozyma monospora</name>
    <name type="common">Yeast</name>
    <name type="synonym">Endomycopsis monosporus</name>
    <dbReference type="NCBI Taxonomy" id="43982"/>
    <lineage>
        <taxon>Eukaryota</taxon>
        <taxon>Fungi</taxon>
        <taxon>Dikarya</taxon>
        <taxon>Ascomycota</taxon>
        <taxon>Saccharomycotina</taxon>
        <taxon>Pichiomycetes</taxon>
        <taxon>Pichiales</taxon>
        <taxon>Pichiaceae</taxon>
        <taxon>Ambrosiozyma</taxon>
    </lineage>
</organism>